<evidence type="ECO:0000313" key="1">
    <source>
        <dbReference type="EMBL" id="GAU87408.1"/>
    </source>
</evidence>
<dbReference type="AlphaFoldDB" id="A0A1D1UMM6"/>
<organism evidence="1 2">
    <name type="scientific">Ramazzottius varieornatus</name>
    <name type="common">Water bear</name>
    <name type="synonym">Tardigrade</name>
    <dbReference type="NCBI Taxonomy" id="947166"/>
    <lineage>
        <taxon>Eukaryota</taxon>
        <taxon>Metazoa</taxon>
        <taxon>Ecdysozoa</taxon>
        <taxon>Tardigrada</taxon>
        <taxon>Eutardigrada</taxon>
        <taxon>Parachela</taxon>
        <taxon>Hypsibioidea</taxon>
        <taxon>Ramazzottiidae</taxon>
        <taxon>Ramazzottius</taxon>
    </lineage>
</organism>
<dbReference type="Proteomes" id="UP000186922">
    <property type="component" value="Unassembled WGS sequence"/>
</dbReference>
<keyword evidence="2" id="KW-1185">Reference proteome</keyword>
<accession>A0A1D1UMM6</accession>
<proteinExistence type="predicted"/>
<evidence type="ECO:0000313" key="2">
    <source>
        <dbReference type="Proteomes" id="UP000186922"/>
    </source>
</evidence>
<reference evidence="1 2" key="1">
    <citation type="journal article" date="2016" name="Nat. Commun.">
        <title>Extremotolerant tardigrade genome and improved radiotolerance of human cultured cells by tardigrade-unique protein.</title>
        <authorList>
            <person name="Hashimoto T."/>
            <person name="Horikawa D.D."/>
            <person name="Saito Y."/>
            <person name="Kuwahara H."/>
            <person name="Kozuka-Hata H."/>
            <person name="Shin-I T."/>
            <person name="Minakuchi Y."/>
            <person name="Ohishi K."/>
            <person name="Motoyama A."/>
            <person name="Aizu T."/>
            <person name="Enomoto A."/>
            <person name="Kondo K."/>
            <person name="Tanaka S."/>
            <person name="Hara Y."/>
            <person name="Koshikawa S."/>
            <person name="Sagara H."/>
            <person name="Miura T."/>
            <person name="Yokobori S."/>
            <person name="Miyagawa K."/>
            <person name="Suzuki Y."/>
            <person name="Kubo T."/>
            <person name="Oyama M."/>
            <person name="Kohara Y."/>
            <person name="Fujiyama A."/>
            <person name="Arakawa K."/>
            <person name="Katayama T."/>
            <person name="Toyoda A."/>
            <person name="Kunieda T."/>
        </authorList>
    </citation>
    <scope>NUCLEOTIDE SEQUENCE [LARGE SCALE GENOMIC DNA]</scope>
    <source>
        <strain evidence="1 2">YOKOZUNA-1</strain>
    </source>
</reference>
<protein>
    <submittedName>
        <fullName evidence="1">Uncharacterized protein</fullName>
    </submittedName>
</protein>
<gene>
    <name evidence="1" type="primary">RvY_00255-1</name>
    <name evidence="1" type="synonym">RvY_00255.1</name>
    <name evidence="1" type="ORF">RvY_00255</name>
</gene>
<dbReference type="EMBL" id="BDGG01000001">
    <property type="protein sequence ID" value="GAU87408.1"/>
    <property type="molecule type" value="Genomic_DNA"/>
</dbReference>
<name>A0A1D1UMM6_RAMVA</name>
<comment type="caution">
    <text evidence="1">The sequence shown here is derived from an EMBL/GenBank/DDBJ whole genome shotgun (WGS) entry which is preliminary data.</text>
</comment>
<sequence length="85" mass="9325">MARSISGNTLYGLELKPSMNEVAPLGSLRLSDRGYTCREKEETCDAHATKLGAWEEKSMDGGLETWLQSESNARVAGKYSLIEGE</sequence>